<organism evidence="8 9">
    <name type="scientific">Podospora australis</name>
    <dbReference type="NCBI Taxonomy" id="1536484"/>
    <lineage>
        <taxon>Eukaryota</taxon>
        <taxon>Fungi</taxon>
        <taxon>Dikarya</taxon>
        <taxon>Ascomycota</taxon>
        <taxon>Pezizomycotina</taxon>
        <taxon>Sordariomycetes</taxon>
        <taxon>Sordariomycetidae</taxon>
        <taxon>Sordariales</taxon>
        <taxon>Podosporaceae</taxon>
        <taxon>Podospora</taxon>
    </lineage>
</organism>
<comment type="caution">
    <text evidence="8">The sequence shown here is derived from an EMBL/GenBank/DDBJ whole genome shotgun (WGS) entry which is preliminary data.</text>
</comment>
<dbReference type="AlphaFoldDB" id="A0AAN6WRL3"/>
<feature type="transmembrane region" description="Helical" evidence="7">
    <location>
        <begin position="12"/>
        <end position="30"/>
    </location>
</feature>
<dbReference type="GO" id="GO:0016705">
    <property type="term" value="F:oxidoreductase activity, acting on paired donors, with incorporation or reduction of molecular oxygen"/>
    <property type="evidence" value="ECO:0007669"/>
    <property type="project" value="InterPro"/>
</dbReference>
<dbReference type="InterPro" id="IPR001128">
    <property type="entry name" value="Cyt_P450"/>
</dbReference>
<evidence type="ECO:0000313" key="9">
    <source>
        <dbReference type="Proteomes" id="UP001302126"/>
    </source>
</evidence>
<keyword evidence="7" id="KW-1133">Transmembrane helix</keyword>
<keyword evidence="3 6" id="KW-0349">Heme</keyword>
<protein>
    <submittedName>
        <fullName evidence="8">Cytochrome P450</fullName>
    </submittedName>
</protein>
<dbReference type="EMBL" id="MU864460">
    <property type="protein sequence ID" value="KAK4185132.1"/>
    <property type="molecule type" value="Genomic_DNA"/>
</dbReference>
<reference evidence="8" key="1">
    <citation type="journal article" date="2023" name="Mol. Phylogenet. Evol.">
        <title>Genome-scale phylogeny and comparative genomics of the fungal order Sordariales.</title>
        <authorList>
            <person name="Hensen N."/>
            <person name="Bonometti L."/>
            <person name="Westerberg I."/>
            <person name="Brannstrom I.O."/>
            <person name="Guillou S."/>
            <person name="Cros-Aarteil S."/>
            <person name="Calhoun S."/>
            <person name="Haridas S."/>
            <person name="Kuo A."/>
            <person name="Mondo S."/>
            <person name="Pangilinan J."/>
            <person name="Riley R."/>
            <person name="LaButti K."/>
            <person name="Andreopoulos B."/>
            <person name="Lipzen A."/>
            <person name="Chen C."/>
            <person name="Yan M."/>
            <person name="Daum C."/>
            <person name="Ng V."/>
            <person name="Clum A."/>
            <person name="Steindorff A."/>
            <person name="Ohm R.A."/>
            <person name="Martin F."/>
            <person name="Silar P."/>
            <person name="Natvig D.O."/>
            <person name="Lalanne C."/>
            <person name="Gautier V."/>
            <person name="Ament-Velasquez S.L."/>
            <person name="Kruys A."/>
            <person name="Hutchinson M.I."/>
            <person name="Powell A.J."/>
            <person name="Barry K."/>
            <person name="Miller A.N."/>
            <person name="Grigoriev I.V."/>
            <person name="Debuchy R."/>
            <person name="Gladieux P."/>
            <person name="Hiltunen Thoren M."/>
            <person name="Johannesson H."/>
        </authorList>
    </citation>
    <scope>NUCLEOTIDE SEQUENCE</scope>
    <source>
        <strain evidence="8">PSN309</strain>
    </source>
</reference>
<dbReference type="PANTHER" id="PTHR24305">
    <property type="entry name" value="CYTOCHROME P450"/>
    <property type="match status" value="1"/>
</dbReference>
<gene>
    <name evidence="8" type="ORF">QBC35DRAFT_28961</name>
</gene>
<evidence type="ECO:0000256" key="7">
    <source>
        <dbReference type="SAM" id="Phobius"/>
    </source>
</evidence>
<dbReference type="Gene3D" id="1.10.630.10">
    <property type="entry name" value="Cytochrome P450"/>
    <property type="match status" value="1"/>
</dbReference>
<keyword evidence="9" id="KW-1185">Reference proteome</keyword>
<reference evidence="8" key="2">
    <citation type="submission" date="2023-05" db="EMBL/GenBank/DDBJ databases">
        <authorList>
            <consortium name="Lawrence Berkeley National Laboratory"/>
            <person name="Steindorff A."/>
            <person name="Hensen N."/>
            <person name="Bonometti L."/>
            <person name="Westerberg I."/>
            <person name="Brannstrom I.O."/>
            <person name="Guillou S."/>
            <person name="Cros-Aarteil S."/>
            <person name="Calhoun S."/>
            <person name="Haridas S."/>
            <person name="Kuo A."/>
            <person name="Mondo S."/>
            <person name="Pangilinan J."/>
            <person name="Riley R."/>
            <person name="Labutti K."/>
            <person name="Andreopoulos B."/>
            <person name="Lipzen A."/>
            <person name="Chen C."/>
            <person name="Yanf M."/>
            <person name="Daum C."/>
            <person name="Ng V."/>
            <person name="Clum A."/>
            <person name="Ohm R."/>
            <person name="Martin F."/>
            <person name="Silar P."/>
            <person name="Natvig D."/>
            <person name="Lalanne C."/>
            <person name="Gautier V."/>
            <person name="Ament-Velasquez S.L."/>
            <person name="Kruys A."/>
            <person name="Hutchinson M.I."/>
            <person name="Powell A.J."/>
            <person name="Barry K."/>
            <person name="Miller A.N."/>
            <person name="Grigoriev I.V."/>
            <person name="Debuchy R."/>
            <person name="Gladieux P."/>
            <person name="Thoren M.H."/>
            <person name="Johannesson H."/>
        </authorList>
    </citation>
    <scope>NUCLEOTIDE SEQUENCE</scope>
    <source>
        <strain evidence="8">PSN309</strain>
    </source>
</reference>
<dbReference type="InterPro" id="IPR050121">
    <property type="entry name" value="Cytochrome_P450_monoxygenase"/>
</dbReference>
<evidence type="ECO:0000256" key="5">
    <source>
        <dbReference type="ARBA" id="ARBA00023004"/>
    </source>
</evidence>
<sequence length="582" mass="65234">MALFERTESGLSSTSVALISILVTCVFVLVRRGYPHPLPGIPYNERSTRRLMGDLPEIAEFGTKAGSFRLWFVEQGTRHNSAITQIFLGPFLKPAVIVSDYREVHDILSHRDAVDFKRGKKVDAFRGILPHAFPAMETFHQHFKPSRDLARDLMTPSILNNVNAPKIHDVTTNLLQLWRLKMESADGRAFDVSHDVSEFSFDAILSAATGLGLDGGDIKCQFLHLQRSTPITQSGNDSTVISFPSTPTSSKLAALRVDEDSLWKGFVVPWPGLYHTLNNLRPKVRRARRILQNHIASQIALNLSLFQSGAEKEPACALEYVMQRELLAAQKAGRPPVLDDPRILEPIYGYLIAGHDTSSGSLLWIIRRLVAHPREQNLIRQSLRETYDNAWREKRLPTAAELVKVRCPYLDAFIEETLRLNPPVVNIMVQTRYDTQVLGRHIPADTSVFLNLSGPSINEPSIFVQENHRSPTSLHSHPAQKDNWDGDDPFGFRPERWLTRDSSGSGKQVFNAGQGPALAFSAGNRGCWGKRLGYLELRIVASLLVWEFEFQGVPAELVSWETYDSLVTAPKECYVRLAEASG</sequence>
<evidence type="ECO:0000256" key="4">
    <source>
        <dbReference type="ARBA" id="ARBA00022723"/>
    </source>
</evidence>
<name>A0AAN6WRL3_9PEZI</name>
<evidence type="ECO:0000256" key="2">
    <source>
        <dbReference type="ARBA" id="ARBA00010617"/>
    </source>
</evidence>
<dbReference type="InterPro" id="IPR036396">
    <property type="entry name" value="Cyt_P450_sf"/>
</dbReference>
<dbReference type="PANTHER" id="PTHR24305:SF232">
    <property type="entry name" value="P450, PUTATIVE (EUROFUNG)-RELATED"/>
    <property type="match status" value="1"/>
</dbReference>
<keyword evidence="7" id="KW-0812">Transmembrane</keyword>
<dbReference type="InterPro" id="IPR002401">
    <property type="entry name" value="Cyt_P450_E_grp-I"/>
</dbReference>
<evidence type="ECO:0000256" key="3">
    <source>
        <dbReference type="ARBA" id="ARBA00022617"/>
    </source>
</evidence>
<dbReference type="GO" id="GO:0005506">
    <property type="term" value="F:iron ion binding"/>
    <property type="evidence" value="ECO:0007669"/>
    <property type="project" value="InterPro"/>
</dbReference>
<evidence type="ECO:0000313" key="8">
    <source>
        <dbReference type="EMBL" id="KAK4185132.1"/>
    </source>
</evidence>
<dbReference type="GO" id="GO:0004497">
    <property type="term" value="F:monooxygenase activity"/>
    <property type="evidence" value="ECO:0007669"/>
    <property type="project" value="InterPro"/>
</dbReference>
<proteinExistence type="inferred from homology"/>
<keyword evidence="7" id="KW-0472">Membrane</keyword>
<accession>A0AAN6WRL3</accession>
<dbReference type="PRINTS" id="PR00463">
    <property type="entry name" value="EP450I"/>
</dbReference>
<dbReference type="Pfam" id="PF00067">
    <property type="entry name" value="p450"/>
    <property type="match status" value="2"/>
</dbReference>
<comment type="similarity">
    <text evidence="2">Belongs to the cytochrome P450 family.</text>
</comment>
<evidence type="ECO:0000256" key="1">
    <source>
        <dbReference type="ARBA" id="ARBA00001971"/>
    </source>
</evidence>
<dbReference type="PRINTS" id="PR00385">
    <property type="entry name" value="P450"/>
</dbReference>
<keyword evidence="5 6" id="KW-0408">Iron</keyword>
<evidence type="ECO:0000256" key="6">
    <source>
        <dbReference type="PIRSR" id="PIRSR602401-1"/>
    </source>
</evidence>
<comment type="cofactor">
    <cofactor evidence="1 6">
        <name>heme</name>
        <dbReference type="ChEBI" id="CHEBI:30413"/>
    </cofactor>
</comment>
<dbReference type="GO" id="GO:0020037">
    <property type="term" value="F:heme binding"/>
    <property type="evidence" value="ECO:0007669"/>
    <property type="project" value="InterPro"/>
</dbReference>
<keyword evidence="4 6" id="KW-0479">Metal-binding</keyword>
<feature type="binding site" description="axial binding residue" evidence="6">
    <location>
        <position position="527"/>
    </location>
    <ligand>
        <name>heme</name>
        <dbReference type="ChEBI" id="CHEBI:30413"/>
    </ligand>
    <ligandPart>
        <name>Fe</name>
        <dbReference type="ChEBI" id="CHEBI:18248"/>
    </ligandPart>
</feature>
<dbReference type="SUPFAM" id="SSF48264">
    <property type="entry name" value="Cytochrome P450"/>
    <property type="match status" value="1"/>
</dbReference>
<dbReference type="Proteomes" id="UP001302126">
    <property type="component" value="Unassembled WGS sequence"/>
</dbReference>